<keyword evidence="9" id="KW-0830">Ubiquinone</keyword>
<comment type="cofactor">
    <cofactor evidence="10">
        <name>[2Fe-2S] cluster</name>
        <dbReference type="ChEBI" id="CHEBI:190135"/>
    </cofactor>
</comment>
<name>A0A5J6WIP7_MORMI</name>
<dbReference type="CDD" id="cd06215">
    <property type="entry name" value="FNR_iron_sulfur_binding_1"/>
    <property type="match status" value="1"/>
</dbReference>
<keyword evidence="5" id="KW-0274">FAD</keyword>
<keyword evidence="7" id="KW-0408">Iron</keyword>
<dbReference type="InterPro" id="IPR017938">
    <property type="entry name" value="Riboflavin_synthase-like_b-brl"/>
</dbReference>
<dbReference type="InterPro" id="IPR050415">
    <property type="entry name" value="MRET"/>
</dbReference>
<feature type="region of interest" description="Disordered" evidence="12">
    <location>
        <begin position="1"/>
        <end position="92"/>
    </location>
</feature>
<keyword evidence="2" id="KW-0285">Flavoprotein</keyword>
<dbReference type="GO" id="GO:0016491">
    <property type="term" value="F:oxidoreductase activity"/>
    <property type="evidence" value="ECO:0007669"/>
    <property type="project" value="UniProtKB-KW"/>
</dbReference>
<reference evidence="15 16" key="1">
    <citation type="submission" date="2019-09" db="EMBL/GenBank/DDBJ databases">
        <title>Hybrid Assembly of the complete Genome of the Deep-Sea Bacterium Moritella marina from long Nanopore and Illumina reads.</title>
        <authorList>
            <person name="Magin S."/>
            <person name="Georgoulis A."/>
            <person name="Papadimitriou K."/>
            <person name="Iliakis G."/>
            <person name="Vorgias C.E."/>
        </authorList>
    </citation>
    <scope>NUCLEOTIDE SEQUENCE [LARGE SCALE GENOMIC DNA]</scope>
    <source>
        <strain evidence="15 16">MP-1</strain>
    </source>
</reference>
<comment type="cofactor">
    <cofactor evidence="1">
        <name>FAD</name>
        <dbReference type="ChEBI" id="CHEBI:57692"/>
    </cofactor>
</comment>
<evidence type="ECO:0000256" key="2">
    <source>
        <dbReference type="ARBA" id="ARBA00022630"/>
    </source>
</evidence>
<dbReference type="PRINTS" id="PR00410">
    <property type="entry name" value="PHEHYDRXLASE"/>
</dbReference>
<evidence type="ECO:0000313" key="15">
    <source>
        <dbReference type="EMBL" id="QFI38039.1"/>
    </source>
</evidence>
<evidence type="ECO:0000256" key="4">
    <source>
        <dbReference type="ARBA" id="ARBA00022723"/>
    </source>
</evidence>
<dbReference type="RefSeq" id="WP_019441788.1">
    <property type="nucleotide sequence ID" value="NZ_ALOE01000022.1"/>
</dbReference>
<evidence type="ECO:0000256" key="10">
    <source>
        <dbReference type="ARBA" id="ARBA00034078"/>
    </source>
</evidence>
<feature type="compositionally biased region" description="Low complexity" evidence="12">
    <location>
        <begin position="81"/>
        <end position="90"/>
    </location>
</feature>
<proteinExistence type="inferred from homology"/>
<keyword evidence="4" id="KW-0479">Metal-binding</keyword>
<feature type="domain" description="FAD-binding FR-type" evidence="14">
    <location>
        <begin position="116"/>
        <end position="221"/>
    </location>
</feature>
<evidence type="ECO:0000313" key="16">
    <source>
        <dbReference type="Proteomes" id="UP000327424"/>
    </source>
</evidence>
<dbReference type="GO" id="GO:0051537">
    <property type="term" value="F:2 iron, 2 sulfur cluster binding"/>
    <property type="evidence" value="ECO:0007669"/>
    <property type="project" value="UniProtKB-KW"/>
</dbReference>
<dbReference type="PROSITE" id="PS51085">
    <property type="entry name" value="2FE2S_FER_2"/>
    <property type="match status" value="1"/>
</dbReference>
<dbReference type="InterPro" id="IPR001041">
    <property type="entry name" value="2Fe-2S_ferredoxin-type"/>
</dbReference>
<evidence type="ECO:0000256" key="6">
    <source>
        <dbReference type="ARBA" id="ARBA00023002"/>
    </source>
</evidence>
<dbReference type="InterPro" id="IPR039261">
    <property type="entry name" value="FNR_nucleotide-bd"/>
</dbReference>
<dbReference type="EMBL" id="CP044399">
    <property type="protein sequence ID" value="QFI38039.1"/>
    <property type="molecule type" value="Genomic_DNA"/>
</dbReference>
<dbReference type="InterPro" id="IPR012675">
    <property type="entry name" value="Beta-grasp_dom_sf"/>
</dbReference>
<dbReference type="Pfam" id="PF00111">
    <property type="entry name" value="Fer2"/>
    <property type="match status" value="1"/>
</dbReference>
<dbReference type="KEGG" id="mmaa:FR932_09340"/>
<keyword evidence="8" id="KW-0411">Iron-sulfur</keyword>
<dbReference type="Gene3D" id="3.10.20.30">
    <property type="match status" value="1"/>
</dbReference>
<keyword evidence="6" id="KW-0560">Oxidoreductase</keyword>
<dbReference type="InterPro" id="IPR006058">
    <property type="entry name" value="2Fe2S_fd_BS"/>
</dbReference>
<protein>
    <submittedName>
        <fullName evidence="15">Hybrid-cluster NAD(P)-dependent oxidoreductase</fullName>
    </submittedName>
</protein>
<dbReference type="OrthoDB" id="9796486at2"/>
<evidence type="ECO:0000256" key="7">
    <source>
        <dbReference type="ARBA" id="ARBA00023004"/>
    </source>
</evidence>
<dbReference type="Pfam" id="PF00175">
    <property type="entry name" value="NAD_binding_1"/>
    <property type="match status" value="1"/>
</dbReference>
<dbReference type="Pfam" id="PF00970">
    <property type="entry name" value="FAD_binding_6"/>
    <property type="match status" value="1"/>
</dbReference>
<evidence type="ECO:0000256" key="5">
    <source>
        <dbReference type="ARBA" id="ARBA00022827"/>
    </source>
</evidence>
<sequence>MSSSNTPSSTISPPALKPLKLNSAGLGQSTTSKEKPAPVSSKLQAPKLNFSLGGSDNNNSKSTAKPATSKLTPPKLNFALGGSKSSGSSKLATPKLSFSLGETVAKPSIKSTTWSPTTTSLVLVKRELETHDSMSFTFAAADQTLFDFKPGQFVTLAVEIDGKTHYRAYSISSVPQQKQLRLTIKRVPDGLVSNWLADNLAIGDNLSALNIAGQFNSSDCQHKAKLLLVSAGCGITPVMSIAKTLLAQDSDADIEFLHCARDKDNVIFHAEMQTLTAQHSNFKVQLLLENSDGFATFSRENNSNALAHQTGMVSKDVIQQLYPDLQDRTIFLCGPVGFMKAVENIAQESDFDMANFFQESFTPAADNKQQDNLSLDASGASTASVMLYVPDFAVEKKVVQGASLLELLENNGVPIIGACRAGVCGSCKCKVTSGEVKSTSSETLTAAEIEQGFVLACSSTVEGDITVALS</sequence>
<gene>
    <name evidence="15" type="ORF">FR932_09340</name>
</gene>
<evidence type="ECO:0000256" key="11">
    <source>
        <dbReference type="ARBA" id="ARBA00061434"/>
    </source>
</evidence>
<dbReference type="InterPro" id="IPR036010">
    <property type="entry name" value="2Fe-2S_ferredoxin-like_sf"/>
</dbReference>
<dbReference type="AlphaFoldDB" id="A0A5J6WIP7"/>
<dbReference type="PROSITE" id="PS51384">
    <property type="entry name" value="FAD_FR"/>
    <property type="match status" value="1"/>
</dbReference>
<keyword evidence="16" id="KW-1185">Reference proteome</keyword>
<dbReference type="PROSITE" id="PS00197">
    <property type="entry name" value="2FE2S_FER_1"/>
    <property type="match status" value="1"/>
</dbReference>
<dbReference type="Proteomes" id="UP000327424">
    <property type="component" value="Chromosome"/>
</dbReference>
<dbReference type="SUPFAM" id="SSF63380">
    <property type="entry name" value="Riboflavin synthase domain-like"/>
    <property type="match status" value="1"/>
</dbReference>
<feature type="compositionally biased region" description="Polar residues" evidence="12">
    <location>
        <begin position="52"/>
        <end position="71"/>
    </location>
</feature>
<keyword evidence="3" id="KW-0001">2Fe-2S</keyword>
<dbReference type="InterPro" id="IPR001433">
    <property type="entry name" value="OxRdtase_FAD/NAD-bd"/>
</dbReference>
<evidence type="ECO:0000256" key="1">
    <source>
        <dbReference type="ARBA" id="ARBA00001974"/>
    </source>
</evidence>
<feature type="compositionally biased region" description="Low complexity" evidence="12">
    <location>
        <begin position="1"/>
        <end position="14"/>
    </location>
</feature>
<dbReference type="Gene3D" id="2.40.30.10">
    <property type="entry name" value="Translation factors"/>
    <property type="match status" value="1"/>
</dbReference>
<evidence type="ECO:0000256" key="12">
    <source>
        <dbReference type="SAM" id="MobiDB-lite"/>
    </source>
</evidence>
<dbReference type="InterPro" id="IPR008333">
    <property type="entry name" value="Cbr1-like_FAD-bd_dom"/>
</dbReference>
<dbReference type="SUPFAM" id="SSF52343">
    <property type="entry name" value="Ferredoxin reductase-like, C-terminal NADP-linked domain"/>
    <property type="match status" value="1"/>
</dbReference>
<evidence type="ECO:0000259" key="14">
    <source>
        <dbReference type="PROSITE" id="PS51384"/>
    </source>
</evidence>
<accession>A0A5J6WIP7</accession>
<dbReference type="PANTHER" id="PTHR47354">
    <property type="entry name" value="NADH OXIDOREDUCTASE HCR"/>
    <property type="match status" value="1"/>
</dbReference>
<dbReference type="CDD" id="cd00207">
    <property type="entry name" value="fer2"/>
    <property type="match status" value="1"/>
</dbReference>
<dbReference type="InterPro" id="IPR017927">
    <property type="entry name" value="FAD-bd_FR_type"/>
</dbReference>
<dbReference type="GO" id="GO:0046872">
    <property type="term" value="F:metal ion binding"/>
    <property type="evidence" value="ECO:0007669"/>
    <property type="project" value="UniProtKB-KW"/>
</dbReference>
<dbReference type="Gene3D" id="3.40.50.80">
    <property type="entry name" value="Nucleotide-binding domain of ferredoxin-NADP reductase (FNR) module"/>
    <property type="match status" value="1"/>
</dbReference>
<evidence type="ECO:0000256" key="8">
    <source>
        <dbReference type="ARBA" id="ARBA00023014"/>
    </source>
</evidence>
<evidence type="ECO:0000259" key="13">
    <source>
        <dbReference type="PROSITE" id="PS51085"/>
    </source>
</evidence>
<evidence type="ECO:0000256" key="3">
    <source>
        <dbReference type="ARBA" id="ARBA00022714"/>
    </source>
</evidence>
<evidence type="ECO:0000256" key="9">
    <source>
        <dbReference type="ARBA" id="ARBA00023075"/>
    </source>
</evidence>
<feature type="domain" description="2Fe-2S ferredoxin-type" evidence="13">
    <location>
        <begin position="383"/>
        <end position="470"/>
    </location>
</feature>
<comment type="similarity">
    <text evidence="11">In the N-terminal section; belongs to the FAD-binding oxidoreductase type 6 family.</text>
</comment>
<organism evidence="15 16">
    <name type="scientific">Moritella marina ATCC 15381</name>
    <dbReference type="NCBI Taxonomy" id="1202962"/>
    <lineage>
        <taxon>Bacteria</taxon>
        <taxon>Pseudomonadati</taxon>
        <taxon>Pseudomonadota</taxon>
        <taxon>Gammaproteobacteria</taxon>
        <taxon>Alteromonadales</taxon>
        <taxon>Moritellaceae</taxon>
        <taxon>Moritella</taxon>
    </lineage>
</organism>
<dbReference type="SUPFAM" id="SSF54292">
    <property type="entry name" value="2Fe-2S ferredoxin-like"/>
    <property type="match status" value="1"/>
</dbReference>
<dbReference type="PANTHER" id="PTHR47354:SF6">
    <property type="entry name" value="NADH OXIDOREDUCTASE HCR"/>
    <property type="match status" value="1"/>
</dbReference>